<dbReference type="InterPro" id="IPR032599">
    <property type="entry name" value="YcdB/YcdC_rep_domain"/>
</dbReference>
<reference evidence="2 3" key="1">
    <citation type="submission" date="2014-10" db="EMBL/GenBank/DDBJ databases">
        <title>Genome sequence of Clostridium aceticum DSM 1496.</title>
        <authorList>
            <person name="Poehlein A."/>
            <person name="Schiel-Bengelsdorf B."/>
            <person name="Gottschalk G."/>
            <person name="Duerre P."/>
            <person name="Daniel R."/>
        </authorList>
    </citation>
    <scope>NUCLEOTIDE SEQUENCE [LARGE SCALE GENOMIC DNA]</scope>
    <source>
        <strain evidence="2 3">DSM 1496</strain>
    </source>
</reference>
<keyword evidence="3" id="KW-1185">Reference proteome</keyword>
<keyword evidence="1" id="KW-0677">Repeat</keyword>
<sequence>MKLKKTLSGFIVGGLLVSHIGFVTAAPQVVAVTEVTAHAAVDASYGISENTLVSQKANLTEEEALHLAKNYIKQFLSVDIEEEQNFQVNVNYREDWNRNDRYVWEIRYTQQGRNQYLSLQATIEDEDKELVELRKYQDDRGQGNHVAQYTREEAEEKARQFLLSTSQHLLNQLIIEDSGSSMHYYAADSGSGLNPTEYNFYYTRQKDGIPVMHDGIQIGVNSGSGEVTSYRVNWSEKVLPEKKAVIIEEEARDIFKENLNFNLSYLPVRDTSKQYADVVKEVKLVYSPHYEGGVWVDAITGEMVNYSGTPTSEAKKINVSQKDKAAFEKLSSTRKIRNKEMNQEEASTLARDILNKIYGEEDAKIQNVNYSSNIIHGDGNKRKVWNVQFQLKEDPHNNGHIMIDASTEEILQLNYYNWRMREMMLMTEESFQPVLAWEDAYYKAIEVLKQLYPEKLRNLELEQTYQESIHYYNDHKIVNAEYYFNFTRKEKEINYLNNYIQVVVDSATGDIQGIQYRWDDVVLPHPQNLLDKEKALDLFMQQSETKLSYVQLKEAKDQQKNQVKLVYSNTPKSPLIYNYLDAQTGNFLDWSGQEARVKDGKVITIAEKLQDHWGERELKIMAGSGVIDLEKFDLQDEVTRNDIVKMLVKAMGHWYYPTEEIEELEFTDIAAGDEVYQYLQAAVQYKLIDNKREAFRGGDIVSKEEFATMLIKVTPLEKAATAKGIYTLPVEDVDKISPEKLGAVALMYGMDILREEGETYQPNKNVTLDQAAVGIYRTFKLFGRSQW</sequence>
<accession>A0A0D8I7F9</accession>
<dbReference type="PROSITE" id="PS51272">
    <property type="entry name" value="SLH"/>
    <property type="match status" value="1"/>
</dbReference>
<protein>
    <submittedName>
        <fullName evidence="2">S-layer domain-containing protein</fullName>
    </submittedName>
</protein>
<evidence type="ECO:0000256" key="1">
    <source>
        <dbReference type="ARBA" id="ARBA00022737"/>
    </source>
</evidence>
<evidence type="ECO:0000313" key="2">
    <source>
        <dbReference type="EMBL" id="AKL97139.1"/>
    </source>
</evidence>
<dbReference type="STRING" id="84022.CACET_c37110"/>
<proteinExistence type="predicted"/>
<name>A0A0D8I7F9_9CLOT</name>
<dbReference type="AlphaFoldDB" id="A0A0D8I7F9"/>
<dbReference type="EMBL" id="CP009687">
    <property type="protein sequence ID" value="AKL97139.1"/>
    <property type="molecule type" value="Genomic_DNA"/>
</dbReference>
<dbReference type="RefSeq" id="WP_044825489.1">
    <property type="nucleotide sequence ID" value="NZ_CP009687.1"/>
</dbReference>
<dbReference type="OrthoDB" id="2473368at2"/>
<dbReference type="InterPro" id="IPR001119">
    <property type="entry name" value="SLH_dom"/>
</dbReference>
<organism evidence="2 3">
    <name type="scientific">Clostridium aceticum</name>
    <dbReference type="NCBI Taxonomy" id="84022"/>
    <lineage>
        <taxon>Bacteria</taxon>
        <taxon>Bacillati</taxon>
        <taxon>Bacillota</taxon>
        <taxon>Clostridia</taxon>
        <taxon>Eubacteriales</taxon>
        <taxon>Clostridiaceae</taxon>
        <taxon>Clostridium</taxon>
    </lineage>
</organism>
<dbReference type="PATRIC" id="fig|84022.5.peg.957"/>
<dbReference type="KEGG" id="cace:CACET_c37110"/>
<gene>
    <name evidence="2" type="ORF">CACET_c37110</name>
</gene>
<evidence type="ECO:0000313" key="3">
    <source>
        <dbReference type="Proteomes" id="UP000035704"/>
    </source>
</evidence>
<dbReference type="Proteomes" id="UP000035704">
    <property type="component" value="Chromosome"/>
</dbReference>
<dbReference type="Pfam" id="PF16244">
    <property type="entry name" value="DUF4901"/>
    <property type="match status" value="2"/>
</dbReference>
<dbReference type="Pfam" id="PF00395">
    <property type="entry name" value="SLH"/>
    <property type="match status" value="1"/>
</dbReference>